<proteinExistence type="predicted"/>
<evidence type="ECO:0000313" key="5">
    <source>
        <dbReference type="EMBL" id="MBW8638132.1"/>
    </source>
</evidence>
<dbReference type="InterPro" id="IPR005107">
    <property type="entry name" value="CO_DH_flav_C"/>
</dbReference>
<protein>
    <submittedName>
        <fullName evidence="5">FAD binding domain-containing protein</fullName>
    </submittedName>
</protein>
<dbReference type="Gene3D" id="3.30.465.10">
    <property type="match status" value="1"/>
</dbReference>
<dbReference type="InterPro" id="IPR016166">
    <property type="entry name" value="FAD-bd_PCMH"/>
</dbReference>
<dbReference type="PANTHER" id="PTHR42659:SF2">
    <property type="entry name" value="XANTHINE DEHYDROGENASE SUBUNIT C-RELATED"/>
    <property type="match status" value="1"/>
</dbReference>
<dbReference type="GO" id="GO:0016491">
    <property type="term" value="F:oxidoreductase activity"/>
    <property type="evidence" value="ECO:0007669"/>
    <property type="project" value="UniProtKB-KW"/>
</dbReference>
<dbReference type="PROSITE" id="PS51387">
    <property type="entry name" value="FAD_PCMH"/>
    <property type="match status" value="1"/>
</dbReference>
<dbReference type="SUPFAM" id="SSF56176">
    <property type="entry name" value="FAD-binding/transporter-associated domain-like"/>
    <property type="match status" value="1"/>
</dbReference>
<dbReference type="InterPro" id="IPR036683">
    <property type="entry name" value="CO_DH_flav_C_dom_sf"/>
</dbReference>
<evidence type="ECO:0000259" key="4">
    <source>
        <dbReference type="PROSITE" id="PS51387"/>
    </source>
</evidence>
<keyword evidence="1" id="KW-0285">Flavoprotein</keyword>
<keyword evidence="3" id="KW-0560">Oxidoreductase</keyword>
<evidence type="ECO:0000256" key="3">
    <source>
        <dbReference type="ARBA" id="ARBA00023002"/>
    </source>
</evidence>
<evidence type="ECO:0000313" key="6">
    <source>
        <dbReference type="Proteomes" id="UP001196509"/>
    </source>
</evidence>
<sequence>MDYYRPDKTEDALSWLASRVGQSRTIAAGCTDLLAATPNSSLSGPVLDLTGVNELRGIVEQPNAWRIGAATTWTDIIRHPLPPAFDALKLAAREVGSVQIQNAATVAGNLCNASPAADGAPCLLGLDASVEIASIAGVRTLPLAEFIEGPRQTALRPDEIVSAIVIPKTAACGVSTFLKLGARKYLVISIAMVAARLVIEAGVVSDAAIAVGACSPVARRLDTLETRLKGQPANAALASLATDELVAESLSPIDDVRADAAYRSHSAAELVRRAIVAIATPGAEIAA</sequence>
<dbReference type="InterPro" id="IPR051312">
    <property type="entry name" value="Diverse_Substr_Oxidored"/>
</dbReference>
<evidence type="ECO:0000256" key="2">
    <source>
        <dbReference type="ARBA" id="ARBA00022827"/>
    </source>
</evidence>
<dbReference type="AlphaFoldDB" id="A0AAE2ZR87"/>
<gene>
    <name evidence="5" type="ORF">K1W69_13125</name>
</gene>
<evidence type="ECO:0000256" key="1">
    <source>
        <dbReference type="ARBA" id="ARBA00022630"/>
    </source>
</evidence>
<dbReference type="Pfam" id="PF00941">
    <property type="entry name" value="FAD_binding_5"/>
    <property type="match status" value="1"/>
</dbReference>
<dbReference type="InterPro" id="IPR002346">
    <property type="entry name" value="Mopterin_DH_FAD-bd"/>
</dbReference>
<dbReference type="GO" id="GO:0071949">
    <property type="term" value="F:FAD binding"/>
    <property type="evidence" value="ECO:0007669"/>
    <property type="project" value="InterPro"/>
</dbReference>
<dbReference type="RefSeq" id="WP_220228784.1">
    <property type="nucleotide sequence ID" value="NZ_JAICBX010000002.1"/>
</dbReference>
<dbReference type="Pfam" id="PF03450">
    <property type="entry name" value="CO_deh_flav_C"/>
    <property type="match status" value="1"/>
</dbReference>
<dbReference type="Gene3D" id="3.30.390.50">
    <property type="entry name" value="CO dehydrogenase flavoprotein, C-terminal domain"/>
    <property type="match status" value="1"/>
</dbReference>
<comment type="caution">
    <text evidence="5">The sequence shown here is derived from an EMBL/GenBank/DDBJ whole genome shotgun (WGS) entry which is preliminary data.</text>
</comment>
<reference evidence="5" key="1">
    <citation type="submission" date="2021-08" db="EMBL/GenBank/DDBJ databases">
        <title>Hoeflea bacterium WL0058 sp. nov., isolated from the sediment.</title>
        <authorList>
            <person name="Wang L."/>
            <person name="Zhang D."/>
        </authorList>
    </citation>
    <scope>NUCLEOTIDE SEQUENCE</scope>
    <source>
        <strain evidence="5">WL0058</strain>
    </source>
</reference>
<keyword evidence="2" id="KW-0274">FAD</keyword>
<dbReference type="EMBL" id="JAICBX010000002">
    <property type="protein sequence ID" value="MBW8638132.1"/>
    <property type="molecule type" value="Genomic_DNA"/>
</dbReference>
<dbReference type="PANTHER" id="PTHR42659">
    <property type="entry name" value="XANTHINE DEHYDROGENASE SUBUNIT C-RELATED"/>
    <property type="match status" value="1"/>
</dbReference>
<organism evidence="5 6">
    <name type="scientific">Flavimaribacter sediminis</name>
    <dbReference type="NCBI Taxonomy" id="2865987"/>
    <lineage>
        <taxon>Bacteria</taxon>
        <taxon>Pseudomonadati</taxon>
        <taxon>Pseudomonadota</taxon>
        <taxon>Alphaproteobacteria</taxon>
        <taxon>Hyphomicrobiales</taxon>
        <taxon>Rhizobiaceae</taxon>
        <taxon>Flavimaribacter</taxon>
    </lineage>
</organism>
<dbReference type="SUPFAM" id="SSF55447">
    <property type="entry name" value="CO dehydrogenase flavoprotein C-terminal domain-like"/>
    <property type="match status" value="1"/>
</dbReference>
<accession>A0AAE2ZR87</accession>
<dbReference type="Proteomes" id="UP001196509">
    <property type="component" value="Unassembled WGS sequence"/>
</dbReference>
<keyword evidence="6" id="KW-1185">Reference proteome</keyword>
<name>A0AAE2ZR87_9HYPH</name>
<dbReference type="SMART" id="SM01092">
    <property type="entry name" value="CO_deh_flav_C"/>
    <property type="match status" value="1"/>
</dbReference>
<dbReference type="InterPro" id="IPR036318">
    <property type="entry name" value="FAD-bd_PCMH-like_sf"/>
</dbReference>
<feature type="domain" description="FAD-binding PCMH-type" evidence="4">
    <location>
        <begin position="1"/>
        <end position="171"/>
    </location>
</feature>
<dbReference type="InterPro" id="IPR016169">
    <property type="entry name" value="FAD-bd_PCMH_sub2"/>
</dbReference>